<dbReference type="Gene3D" id="3.40.50.620">
    <property type="entry name" value="HUPs"/>
    <property type="match status" value="1"/>
</dbReference>
<dbReference type="FunFam" id="3.40.50.620:FF:000013">
    <property type="entry name" value="Pantothenate synthetase"/>
    <property type="match status" value="1"/>
</dbReference>
<gene>
    <name evidence="8" type="primary">panC</name>
    <name evidence="9" type="ordered locus">Weevi_0982</name>
</gene>
<feature type="binding site" evidence="8">
    <location>
        <position position="61"/>
    </location>
    <ligand>
        <name>(R)-pantoate</name>
        <dbReference type="ChEBI" id="CHEBI:15980"/>
    </ligand>
</feature>
<evidence type="ECO:0000256" key="5">
    <source>
        <dbReference type="ARBA" id="ARBA00022741"/>
    </source>
</evidence>
<dbReference type="OrthoDB" id="9773087at2"/>
<dbReference type="GO" id="GO:0005829">
    <property type="term" value="C:cytosol"/>
    <property type="evidence" value="ECO:0007669"/>
    <property type="project" value="TreeGrafter"/>
</dbReference>
<evidence type="ECO:0000256" key="4">
    <source>
        <dbReference type="ARBA" id="ARBA00022655"/>
    </source>
</evidence>
<feature type="binding site" evidence="8">
    <location>
        <position position="154"/>
    </location>
    <ligand>
        <name>(R)-pantoate</name>
        <dbReference type="ChEBI" id="CHEBI:15980"/>
    </ligand>
</feature>
<dbReference type="GO" id="GO:0005524">
    <property type="term" value="F:ATP binding"/>
    <property type="evidence" value="ECO:0007669"/>
    <property type="project" value="UniProtKB-KW"/>
</dbReference>
<dbReference type="InterPro" id="IPR014729">
    <property type="entry name" value="Rossmann-like_a/b/a_fold"/>
</dbReference>
<evidence type="ECO:0000313" key="9">
    <source>
        <dbReference type="EMBL" id="ADX67691.1"/>
    </source>
</evidence>
<reference evidence="10" key="2">
    <citation type="journal article" date="2011" name="Stand. Genomic Sci.">
        <title>Complete genome sequence of Weeksella virosa type strain (9751T).</title>
        <authorList>
            <person name="Lang E."/>
            <person name="Teshima H."/>
            <person name="Lucas S."/>
            <person name="Lapidus A."/>
            <person name="Hammon N."/>
            <person name="Deshpande S."/>
            <person name="Nolan M."/>
            <person name="Cheng J."/>
            <person name="Pitluck S."/>
            <person name="Liolios K."/>
            <person name="Pagani I."/>
            <person name="Mikhailova N."/>
            <person name="Ivanova N."/>
            <person name="Mavromatis K."/>
            <person name="Pati A."/>
            <person name="Tapia R."/>
            <person name="Han C."/>
            <person name="Goodwin L."/>
            <person name="Chen A."/>
            <person name="Palaniappan K."/>
            <person name="Land M."/>
            <person name="Hauser L."/>
            <person name="Chang Y."/>
            <person name="Jeffries C."/>
            <person name="Brambilla E."/>
            <person name="Kopitz M."/>
            <person name="Rohde M."/>
            <person name="Goker M."/>
            <person name="Tindall B."/>
            <person name="Detter J."/>
            <person name="Woyke T."/>
            <person name="Bristow J."/>
            <person name="Eisen J."/>
            <person name="Markowitz V."/>
            <person name="Hugenholtz P."/>
            <person name="Klenk H."/>
            <person name="Kyrpides N."/>
        </authorList>
    </citation>
    <scope>NUCLEOTIDE SEQUENCE [LARGE SCALE GENOMIC DNA]</scope>
    <source>
        <strain evidence="10">ATCC 43766 / DSM 16922 / JCM 21250 / NBRC 16016 / NCTC 11634 / CL345/78</strain>
    </source>
</reference>
<keyword evidence="8" id="KW-0963">Cytoplasm</keyword>
<dbReference type="RefSeq" id="WP_013598081.1">
    <property type="nucleotide sequence ID" value="NC_015144.1"/>
</dbReference>
<reference evidence="9 10" key="1">
    <citation type="journal article" date="2011" name="Stand. Genomic Sci.">
        <title>Complete genome sequence of Weeksella virosa type strain (9751).</title>
        <authorList>
            <person name="Lang E."/>
            <person name="Teshima H."/>
            <person name="Lucas S."/>
            <person name="Lapidus A."/>
            <person name="Hammon N."/>
            <person name="Deshpande S."/>
            <person name="Nolan M."/>
            <person name="Cheng J.F."/>
            <person name="Pitluck S."/>
            <person name="Liolios K."/>
            <person name="Pagani I."/>
            <person name="Mikhailova N."/>
            <person name="Ivanova N."/>
            <person name="Mavromatis K."/>
            <person name="Pati A."/>
            <person name="Tapia R."/>
            <person name="Han C."/>
            <person name="Goodwin L."/>
            <person name="Chen A."/>
            <person name="Palaniappan K."/>
            <person name="Land M."/>
            <person name="Hauser L."/>
            <person name="Chang Y.J."/>
            <person name="Jeffries C.D."/>
            <person name="Brambilla E.M."/>
            <person name="Kopitz M."/>
            <person name="Rohde M."/>
            <person name="Goker M."/>
            <person name="Tindall B.J."/>
            <person name="Detter J.C."/>
            <person name="Woyke T."/>
            <person name="Bristow J."/>
            <person name="Eisen J.A."/>
            <person name="Markowitz V."/>
            <person name="Hugenholtz P."/>
            <person name="Klenk H.P."/>
            <person name="Kyrpides N.C."/>
        </authorList>
    </citation>
    <scope>NUCLEOTIDE SEQUENCE [LARGE SCALE GENOMIC DNA]</scope>
    <source>
        <strain evidence="10">ATCC 43766 / DSM 16922 / JCM 21250 / NBRC 16016 / NCTC 11634 / CL345/78</strain>
    </source>
</reference>
<dbReference type="InterPro" id="IPR042176">
    <property type="entry name" value="Pantoate_ligase_C"/>
</dbReference>
<dbReference type="EC" id="6.3.2.1" evidence="8"/>
<dbReference type="Gene3D" id="3.30.1300.10">
    <property type="entry name" value="Pantoate-beta-alanine ligase, C-terminal domain"/>
    <property type="match status" value="1"/>
</dbReference>
<dbReference type="HOGENOM" id="CLU_047148_0_0_10"/>
<proteinExistence type="inferred from homology"/>
<feature type="active site" description="Proton donor" evidence="8">
    <location>
        <position position="37"/>
    </location>
</feature>
<dbReference type="AlphaFoldDB" id="F0P1Y1"/>
<keyword evidence="4 8" id="KW-0566">Pantothenate biosynthesis</keyword>
<keyword evidence="3 8" id="KW-0436">Ligase</keyword>
<sequence length="281" mass="31875">MKIFRTQTEMSPVLQKTRENGETIGFVATMGALHQGHLALIQQAKKENEVVVVSIFVNPTQFNNPEDLAKYPRTEEKDIVLLSDSNCDFLYLPNVEDVYPEKEESKDYDFGLLDQVMEGKFRPGHFAGVATVVNKLLRAVQPTKAYFGEKDFQQVRIVQEMVRQEKLPVEIVTVPVQRAENGLALSSRNTRLTEENLQAAPFIYATLQKAKNLKEEGNSVHEVNSYVEKAFANSPFELEYFQIADEETLQPIDDFTSTKKIRAFVVAYAGDVRLIDNLSFS</sequence>
<keyword evidence="10" id="KW-1185">Reference proteome</keyword>
<dbReference type="CDD" id="cd00560">
    <property type="entry name" value="PanC"/>
    <property type="match status" value="1"/>
</dbReference>
<evidence type="ECO:0000256" key="2">
    <source>
        <dbReference type="ARBA" id="ARBA00009256"/>
    </source>
</evidence>
<dbReference type="STRING" id="865938.Weevi_0982"/>
<evidence type="ECO:0000256" key="3">
    <source>
        <dbReference type="ARBA" id="ARBA00022598"/>
    </source>
</evidence>
<organism evidence="9 10">
    <name type="scientific">Weeksella virosa (strain ATCC 43766 / DSM 16922 / JCM 21250 / CCUG 30538 / CDC 9751 / IAM 14551 / NBRC 16016 / NCTC 11634 / CL345/78)</name>
    <dbReference type="NCBI Taxonomy" id="865938"/>
    <lineage>
        <taxon>Bacteria</taxon>
        <taxon>Pseudomonadati</taxon>
        <taxon>Bacteroidota</taxon>
        <taxon>Flavobacteriia</taxon>
        <taxon>Flavobacteriales</taxon>
        <taxon>Weeksellaceae</taxon>
        <taxon>Weeksella</taxon>
    </lineage>
</organism>
<comment type="subcellular location">
    <subcellularLocation>
        <location evidence="8">Cytoplasm</location>
    </subcellularLocation>
</comment>
<keyword evidence="5 8" id="KW-0547">Nucleotide-binding</keyword>
<comment type="similarity">
    <text evidence="2 8">Belongs to the pantothenate synthetase family.</text>
</comment>
<dbReference type="eggNOG" id="COG0414">
    <property type="taxonomic scope" value="Bacteria"/>
</dbReference>
<comment type="caution">
    <text evidence="8">Lacks conserved residue(s) required for the propagation of feature annotation.</text>
</comment>
<feature type="binding site" evidence="8">
    <location>
        <begin position="30"/>
        <end position="37"/>
    </location>
    <ligand>
        <name>ATP</name>
        <dbReference type="ChEBI" id="CHEBI:30616"/>
    </ligand>
</feature>
<evidence type="ECO:0000256" key="7">
    <source>
        <dbReference type="ARBA" id="ARBA00048258"/>
    </source>
</evidence>
<feature type="binding site" evidence="8">
    <location>
        <begin position="185"/>
        <end position="188"/>
    </location>
    <ligand>
        <name>ATP</name>
        <dbReference type="ChEBI" id="CHEBI:30616"/>
    </ligand>
</feature>
<name>F0P1Y1_WEEVC</name>
<dbReference type="HAMAP" id="MF_00158">
    <property type="entry name" value="PanC"/>
    <property type="match status" value="1"/>
</dbReference>
<comment type="miscellaneous">
    <text evidence="8">The reaction proceeds by a bi uni uni bi ping pong mechanism.</text>
</comment>
<dbReference type="Proteomes" id="UP000008641">
    <property type="component" value="Chromosome"/>
</dbReference>
<dbReference type="InterPro" id="IPR003721">
    <property type="entry name" value="Pantoate_ligase"/>
</dbReference>
<protein>
    <recommendedName>
        <fullName evidence="8">Pantothenate synthetase</fullName>
        <shortName evidence="8">PS</shortName>
        <ecNumber evidence="8">6.3.2.1</ecNumber>
    </recommendedName>
    <alternativeName>
        <fullName evidence="8">Pantoate--beta-alanine ligase</fullName>
    </alternativeName>
    <alternativeName>
        <fullName evidence="8">Pantoate-activating enzyme</fullName>
    </alternativeName>
</protein>
<accession>F0P1Y1</accession>
<comment type="catalytic activity">
    <reaction evidence="7 8">
        <text>(R)-pantoate + beta-alanine + ATP = (R)-pantothenate + AMP + diphosphate + H(+)</text>
        <dbReference type="Rhea" id="RHEA:10912"/>
        <dbReference type="ChEBI" id="CHEBI:15378"/>
        <dbReference type="ChEBI" id="CHEBI:15980"/>
        <dbReference type="ChEBI" id="CHEBI:29032"/>
        <dbReference type="ChEBI" id="CHEBI:30616"/>
        <dbReference type="ChEBI" id="CHEBI:33019"/>
        <dbReference type="ChEBI" id="CHEBI:57966"/>
        <dbReference type="ChEBI" id="CHEBI:456215"/>
        <dbReference type="EC" id="6.3.2.1"/>
    </reaction>
</comment>
<dbReference type="GO" id="GO:0015940">
    <property type="term" value="P:pantothenate biosynthetic process"/>
    <property type="evidence" value="ECO:0007669"/>
    <property type="project" value="UniProtKB-UniRule"/>
</dbReference>
<dbReference type="InterPro" id="IPR004821">
    <property type="entry name" value="Cyt_trans-like"/>
</dbReference>
<dbReference type="NCBIfam" id="TIGR00018">
    <property type="entry name" value="panC"/>
    <property type="match status" value="1"/>
</dbReference>
<evidence type="ECO:0000256" key="1">
    <source>
        <dbReference type="ARBA" id="ARBA00004990"/>
    </source>
</evidence>
<comment type="pathway">
    <text evidence="1 8">Cofactor biosynthesis; (R)-pantothenate biosynthesis; (R)-pantothenate from (R)-pantoate and beta-alanine: step 1/1.</text>
</comment>
<feature type="binding site" evidence="8">
    <location>
        <position position="61"/>
    </location>
    <ligand>
        <name>beta-alanine</name>
        <dbReference type="ChEBI" id="CHEBI:57966"/>
    </ligand>
</feature>
<dbReference type="PANTHER" id="PTHR21299:SF1">
    <property type="entry name" value="PANTOATE--BETA-ALANINE LIGASE"/>
    <property type="match status" value="1"/>
</dbReference>
<evidence type="ECO:0000256" key="8">
    <source>
        <dbReference type="HAMAP-Rule" id="MF_00158"/>
    </source>
</evidence>
<dbReference type="Pfam" id="PF02569">
    <property type="entry name" value="Pantoate_ligase"/>
    <property type="match status" value="1"/>
</dbReference>
<dbReference type="EMBL" id="CP002455">
    <property type="protein sequence ID" value="ADX67691.1"/>
    <property type="molecule type" value="Genomic_DNA"/>
</dbReference>
<evidence type="ECO:0000313" key="10">
    <source>
        <dbReference type="Proteomes" id="UP000008641"/>
    </source>
</evidence>
<dbReference type="GO" id="GO:0004592">
    <property type="term" value="F:pantoate-beta-alanine ligase activity"/>
    <property type="evidence" value="ECO:0007669"/>
    <property type="project" value="UniProtKB-UniRule"/>
</dbReference>
<keyword evidence="6 8" id="KW-0067">ATP-binding</keyword>
<comment type="function">
    <text evidence="8">Catalyzes the condensation of pantoate with beta-alanine in an ATP-dependent reaction via a pantoyl-adenylate intermediate.</text>
</comment>
<dbReference type="UniPathway" id="UPA00028">
    <property type="reaction ID" value="UER00005"/>
</dbReference>
<dbReference type="NCBIfam" id="TIGR00125">
    <property type="entry name" value="cyt_tran_rel"/>
    <property type="match status" value="1"/>
</dbReference>
<comment type="subunit">
    <text evidence="8">Homodimer.</text>
</comment>
<dbReference type="PANTHER" id="PTHR21299">
    <property type="entry name" value="CYTIDYLATE KINASE/PANTOATE-BETA-ALANINE LIGASE"/>
    <property type="match status" value="1"/>
</dbReference>
<dbReference type="SUPFAM" id="SSF52374">
    <property type="entry name" value="Nucleotidylyl transferase"/>
    <property type="match status" value="1"/>
</dbReference>
<evidence type="ECO:0000256" key="6">
    <source>
        <dbReference type="ARBA" id="ARBA00022840"/>
    </source>
</evidence>
<dbReference type="KEGG" id="wvi:Weevi_0982"/>
<feature type="binding site" evidence="8">
    <location>
        <begin position="148"/>
        <end position="151"/>
    </location>
    <ligand>
        <name>ATP</name>
        <dbReference type="ChEBI" id="CHEBI:30616"/>
    </ligand>
</feature>